<protein>
    <recommendedName>
        <fullName evidence="3">3-hydroxy-3-methylglutaryl coenzyme A reductase</fullName>
        <shortName evidence="3">HMG-CoA reductase</shortName>
        <ecNumber evidence="3">1.1.1.88</ecNumber>
    </recommendedName>
</protein>
<comment type="catalytic activity">
    <reaction evidence="3">
        <text>(R)-mevalonate + 2 NAD(+) + CoA = (3S)-3-hydroxy-3-methylglutaryl-CoA + 2 NADH + 2 H(+)</text>
        <dbReference type="Rhea" id="RHEA:14833"/>
        <dbReference type="ChEBI" id="CHEBI:15378"/>
        <dbReference type="ChEBI" id="CHEBI:36464"/>
        <dbReference type="ChEBI" id="CHEBI:43074"/>
        <dbReference type="ChEBI" id="CHEBI:57287"/>
        <dbReference type="ChEBI" id="CHEBI:57540"/>
        <dbReference type="ChEBI" id="CHEBI:57945"/>
        <dbReference type="EC" id="1.1.1.88"/>
    </reaction>
</comment>
<evidence type="ECO:0000313" key="5">
    <source>
        <dbReference type="Proteomes" id="UP001597548"/>
    </source>
</evidence>
<dbReference type="InterPro" id="IPR002202">
    <property type="entry name" value="HMG_CoA_Rdtase"/>
</dbReference>
<comment type="pathway">
    <text evidence="3">Metabolic intermediate metabolism; (R)-mevalonate degradation; (S)-3-hydroxy-3-methylglutaryl-CoA from (R)-mevalonate: step 1/1.</text>
</comment>
<evidence type="ECO:0000313" key="4">
    <source>
        <dbReference type="EMBL" id="MFD2917511.1"/>
    </source>
</evidence>
<dbReference type="Proteomes" id="UP001597548">
    <property type="component" value="Unassembled WGS sequence"/>
</dbReference>
<keyword evidence="2 3" id="KW-0560">Oxidoreductase</keyword>
<dbReference type="InterPro" id="IPR009029">
    <property type="entry name" value="HMG_CoA_Rdtase_sub-bd_dom_sf"/>
</dbReference>
<dbReference type="SUPFAM" id="SSF56542">
    <property type="entry name" value="Substrate-binding domain of HMG-CoA reductase"/>
    <property type="match status" value="1"/>
</dbReference>
<evidence type="ECO:0000256" key="2">
    <source>
        <dbReference type="ARBA" id="ARBA00023002"/>
    </source>
</evidence>
<sequence>MNKTITGFSKLSKSEKIEWITDTYFKDALSAKSLLKQYWNDDKKLQQLHDEFIENTITNYYLPLGVAPNFLINKKVYAIPMAIEESSVVAAASKAAKFWFDRGGFKTKVISTEKIGQVHFMFQGESTKLEQFFKVIKPKLIENAKPLTKNMEKRGGGILDIQLNNKTQDIDNYYQLHATFETLDAMGANFINSCLEQFAETLKEEAQNFELFSSEEKNIQIIMSILSNYVPNCLVRAEVSCKVEELTENPNVSAQEFARKFVQAVNIAEIEPYRAVTHNKGIMNGIDAVVLATGNDFRAVEAGVHAYASRNGQYSSLTHAKIEDDIFTFWMEIPLALGTVGGLTKLHPLVKLALELLGEPSAKELMQIVAVAGLAQNFAALRSLTTTGIQEGHMKMHLMNILNQFEATSEEKTTLVNYFKTHTVTHSTVVEAIEKLRQ</sequence>
<organism evidence="4 5">
    <name type="scientific">Psychroserpens luteus</name>
    <dbReference type="NCBI Taxonomy" id="1434066"/>
    <lineage>
        <taxon>Bacteria</taxon>
        <taxon>Pseudomonadati</taxon>
        <taxon>Bacteroidota</taxon>
        <taxon>Flavobacteriia</taxon>
        <taxon>Flavobacteriales</taxon>
        <taxon>Flavobacteriaceae</taxon>
        <taxon>Psychroserpens</taxon>
    </lineage>
</organism>
<dbReference type="EC" id="1.1.1.88" evidence="3"/>
<evidence type="ECO:0000256" key="3">
    <source>
        <dbReference type="RuleBase" id="RU361219"/>
    </source>
</evidence>
<dbReference type="InterPro" id="IPR004553">
    <property type="entry name" value="HMG_CoA_Rdtase_bac-typ"/>
</dbReference>
<evidence type="ECO:0000256" key="1">
    <source>
        <dbReference type="ARBA" id="ARBA00007661"/>
    </source>
</evidence>
<dbReference type="GO" id="GO:0140643">
    <property type="term" value="F:hydroxymethylglutaryl-CoA reductase (NADH) activity"/>
    <property type="evidence" value="ECO:0007669"/>
    <property type="project" value="UniProtKB-EC"/>
</dbReference>
<comment type="similarity">
    <text evidence="1 3">Belongs to the HMG-CoA reductase family.</text>
</comment>
<proteinExistence type="inferred from homology"/>
<comment type="caution">
    <text evidence="4">The sequence shown here is derived from an EMBL/GenBank/DDBJ whole genome shotgun (WGS) entry which is preliminary data.</text>
</comment>
<reference evidence="5" key="1">
    <citation type="journal article" date="2019" name="Int. J. Syst. Evol. Microbiol.">
        <title>The Global Catalogue of Microorganisms (GCM) 10K type strain sequencing project: providing services to taxonomists for standard genome sequencing and annotation.</title>
        <authorList>
            <consortium name="The Broad Institute Genomics Platform"/>
            <consortium name="The Broad Institute Genome Sequencing Center for Infectious Disease"/>
            <person name="Wu L."/>
            <person name="Ma J."/>
        </authorList>
    </citation>
    <scope>NUCLEOTIDE SEQUENCE [LARGE SCALE GENOMIC DNA]</scope>
    <source>
        <strain evidence="5">KCTC 32514</strain>
    </source>
</reference>
<dbReference type="InterPro" id="IPR009023">
    <property type="entry name" value="HMG_CoA_Rdtase_NAD(P)-bd_sf"/>
</dbReference>
<name>A0ABW6A030_9FLAO</name>
<dbReference type="CDD" id="cd00644">
    <property type="entry name" value="HMG-CoA_reductase_classII"/>
    <property type="match status" value="1"/>
</dbReference>
<dbReference type="RefSeq" id="WP_194508811.1">
    <property type="nucleotide sequence ID" value="NZ_JADILU010000006.1"/>
</dbReference>
<gene>
    <name evidence="4" type="ORF">ACFS29_17790</name>
</gene>
<keyword evidence="5" id="KW-1185">Reference proteome</keyword>
<dbReference type="Gene3D" id="3.90.770.10">
    <property type="entry name" value="3-hydroxy-3-methylglutaryl-coenzyme A Reductase, Chain A, domain 2"/>
    <property type="match status" value="2"/>
</dbReference>
<dbReference type="Pfam" id="PF00368">
    <property type="entry name" value="HMG-CoA_red"/>
    <property type="match status" value="1"/>
</dbReference>
<dbReference type="PRINTS" id="PR00071">
    <property type="entry name" value="HMGCOARDTASE"/>
</dbReference>
<dbReference type="Gene3D" id="1.10.8.660">
    <property type="match status" value="1"/>
</dbReference>
<dbReference type="PANTHER" id="PTHR10572">
    <property type="entry name" value="3-HYDROXY-3-METHYLGLUTARYL-COENZYME A REDUCTASE"/>
    <property type="match status" value="1"/>
</dbReference>
<accession>A0ABW6A030</accession>
<keyword evidence="3" id="KW-0520">NAD</keyword>
<dbReference type="SUPFAM" id="SSF55035">
    <property type="entry name" value="NAD-binding domain of HMG-CoA reductase"/>
    <property type="match status" value="1"/>
</dbReference>
<dbReference type="InterPro" id="IPR023074">
    <property type="entry name" value="HMG_CoA_Rdtase_cat_sf"/>
</dbReference>
<dbReference type="EMBL" id="JBHUOS010000014">
    <property type="protein sequence ID" value="MFD2917511.1"/>
    <property type="molecule type" value="Genomic_DNA"/>
</dbReference>
<dbReference type="NCBIfam" id="TIGR00532">
    <property type="entry name" value="HMG_CoA_R_NAD"/>
    <property type="match status" value="1"/>
</dbReference>
<dbReference type="PROSITE" id="PS50065">
    <property type="entry name" value="HMG_COA_REDUCTASE_4"/>
    <property type="match status" value="1"/>
</dbReference>
<dbReference type="PANTHER" id="PTHR10572:SF24">
    <property type="entry name" value="3-HYDROXY-3-METHYLGLUTARYL-COENZYME A REDUCTASE"/>
    <property type="match status" value="1"/>
</dbReference>